<evidence type="ECO:0000313" key="2">
    <source>
        <dbReference type="Proteomes" id="UP000615446"/>
    </source>
</evidence>
<dbReference type="EMBL" id="BLAL01000176">
    <property type="protein sequence ID" value="GES88238.1"/>
    <property type="molecule type" value="Genomic_DNA"/>
</dbReference>
<proteinExistence type="predicted"/>
<accession>A0A8H3LGS2</accession>
<dbReference type="Proteomes" id="UP000615446">
    <property type="component" value="Unassembled WGS sequence"/>
</dbReference>
<comment type="caution">
    <text evidence="1">The sequence shown here is derived from an EMBL/GenBank/DDBJ whole genome shotgun (WGS) entry which is preliminary data.</text>
</comment>
<dbReference type="OrthoDB" id="2411189at2759"/>
<dbReference type="AlphaFoldDB" id="A0A8H3LGS2"/>
<organism evidence="1 2">
    <name type="scientific">Rhizophagus clarus</name>
    <dbReference type="NCBI Taxonomy" id="94130"/>
    <lineage>
        <taxon>Eukaryota</taxon>
        <taxon>Fungi</taxon>
        <taxon>Fungi incertae sedis</taxon>
        <taxon>Mucoromycota</taxon>
        <taxon>Glomeromycotina</taxon>
        <taxon>Glomeromycetes</taxon>
        <taxon>Glomerales</taxon>
        <taxon>Glomeraceae</taxon>
        <taxon>Rhizophagus</taxon>
    </lineage>
</organism>
<sequence length="146" mass="17575">MIENIRISELEKETINIILFESLKLPNGKIARASDSFYNALFYSDISIQMLDEEASEYETDDEKCYVKILLLLQIVIKEINIYNLAFVNWYDFKYNQQHLKYKFNCPYLKRINDFTLIPIESIDDTVHIVKRYCRENAYFVNYHLF</sequence>
<gene>
    <name evidence="1" type="ORF">RCL2_001520500</name>
</gene>
<name>A0A8H3LGS2_9GLOM</name>
<reference evidence="1" key="1">
    <citation type="submission" date="2019-10" db="EMBL/GenBank/DDBJ databases">
        <title>Conservation and host-specific expression of non-tandemly repeated heterogenous ribosome RNA gene in arbuscular mycorrhizal fungi.</title>
        <authorList>
            <person name="Maeda T."/>
            <person name="Kobayashi Y."/>
            <person name="Nakagawa T."/>
            <person name="Ezawa T."/>
            <person name="Yamaguchi K."/>
            <person name="Bino T."/>
            <person name="Nishimoto Y."/>
            <person name="Shigenobu S."/>
            <person name="Kawaguchi M."/>
        </authorList>
    </citation>
    <scope>NUCLEOTIDE SEQUENCE</scope>
    <source>
        <strain evidence="1">HR1</strain>
    </source>
</reference>
<protein>
    <submittedName>
        <fullName evidence="1">Uncharacterized protein</fullName>
    </submittedName>
</protein>
<evidence type="ECO:0000313" key="1">
    <source>
        <dbReference type="EMBL" id="GES88238.1"/>
    </source>
</evidence>